<reference evidence="5 6" key="1">
    <citation type="submission" date="2019-01" db="EMBL/GenBank/DDBJ databases">
        <title>A draft genome assembly of the solar-powered sea slug Elysia chlorotica.</title>
        <authorList>
            <person name="Cai H."/>
            <person name="Li Q."/>
            <person name="Fang X."/>
            <person name="Li J."/>
            <person name="Curtis N.E."/>
            <person name="Altenburger A."/>
            <person name="Shibata T."/>
            <person name="Feng M."/>
            <person name="Maeda T."/>
            <person name="Schwartz J.A."/>
            <person name="Shigenobu S."/>
            <person name="Lundholm N."/>
            <person name="Nishiyama T."/>
            <person name="Yang H."/>
            <person name="Hasebe M."/>
            <person name="Li S."/>
            <person name="Pierce S.K."/>
            <person name="Wang J."/>
        </authorList>
    </citation>
    <scope>NUCLEOTIDE SEQUENCE [LARGE SCALE GENOMIC DNA]</scope>
    <source>
        <strain evidence="5">EC2010</strain>
        <tissue evidence="5">Whole organism of an adult</tissue>
    </source>
</reference>
<dbReference type="InterPro" id="IPR036570">
    <property type="entry name" value="HORMA_dom_sf"/>
</dbReference>
<dbReference type="STRING" id="188477.A0A3S1BU24"/>
<dbReference type="GO" id="GO:0005829">
    <property type="term" value="C:cytosol"/>
    <property type="evidence" value="ECO:0007669"/>
    <property type="project" value="TreeGrafter"/>
</dbReference>
<dbReference type="GO" id="GO:0034727">
    <property type="term" value="P:piecemeal microautophagy of the nucleus"/>
    <property type="evidence" value="ECO:0007669"/>
    <property type="project" value="TreeGrafter"/>
</dbReference>
<dbReference type="PANTHER" id="PTHR13430">
    <property type="match status" value="1"/>
</dbReference>
<dbReference type="OrthoDB" id="70161at2759"/>
<sequence>MAASISTLDDSIENIERLFKKFTLKCLQVIVNSRIEANLLRSNKDFNEFFNIYVPDNPAIEDSLKKSLKDIKTFPPKCPICVEVALVTSEGDHMFLETWDLAFNRSSLDMSANRRQHIFTRMGVTLKSLLSATRALPAYKLARNQGEKGGGYTLTHRVYLAKPQTHMLGEGFKTVRAGAVPTAHGLLTVTVSYRTKLLLSADMSVPAAAEIEVEENHFMREAQELTGRQISPKPSNPLPCSSPIQSPVGRAESPYCFAVSPSSLEREDRAMRARAEAESSPWAKSSTLSMDELPEPVIGAFSCQQPSQRRSVEPEVPFEGLMRRSFFARQERKSPADLSSQRGGAGAEILQDKEDGDEKENIPRESAAQNVFSLRGGASTTEDEFVMVDKPPFAEEDDPGDVKAFLSAMMRAPKLYENYGDTETYGLDGTSGNSGNGNPQPAVSVGQYLSDVEELVSRLEEDMPVLDEFCNSVINMDSGEEGEEGDGAGFLFS</sequence>
<dbReference type="PANTHER" id="PTHR13430:SF4">
    <property type="entry name" value="AUTOPHAGY-RELATED PROTEIN 13"/>
    <property type="match status" value="1"/>
</dbReference>
<protein>
    <recommendedName>
        <fullName evidence="7">Autophagy-related protein 13</fullName>
    </recommendedName>
</protein>
<evidence type="ECO:0008006" key="7">
    <source>
        <dbReference type="Google" id="ProtNLM"/>
    </source>
</evidence>
<evidence type="ECO:0000256" key="1">
    <source>
        <dbReference type="ARBA" id="ARBA00004329"/>
    </source>
</evidence>
<evidence type="ECO:0000256" key="2">
    <source>
        <dbReference type="ARBA" id="ARBA00007341"/>
    </source>
</evidence>
<dbReference type="GO" id="GO:0000423">
    <property type="term" value="P:mitophagy"/>
    <property type="evidence" value="ECO:0007669"/>
    <property type="project" value="TreeGrafter"/>
</dbReference>
<accession>A0A3S1BU24</accession>
<evidence type="ECO:0000313" key="6">
    <source>
        <dbReference type="Proteomes" id="UP000271974"/>
    </source>
</evidence>
<dbReference type="Gene3D" id="3.30.900.10">
    <property type="entry name" value="HORMA domain"/>
    <property type="match status" value="1"/>
</dbReference>
<organism evidence="5 6">
    <name type="scientific">Elysia chlorotica</name>
    <name type="common">Eastern emerald elysia</name>
    <name type="synonym">Sea slug</name>
    <dbReference type="NCBI Taxonomy" id="188477"/>
    <lineage>
        <taxon>Eukaryota</taxon>
        <taxon>Metazoa</taxon>
        <taxon>Spiralia</taxon>
        <taxon>Lophotrochozoa</taxon>
        <taxon>Mollusca</taxon>
        <taxon>Gastropoda</taxon>
        <taxon>Heterobranchia</taxon>
        <taxon>Euthyneura</taxon>
        <taxon>Panpulmonata</taxon>
        <taxon>Sacoglossa</taxon>
        <taxon>Placobranchoidea</taxon>
        <taxon>Plakobranchidae</taxon>
        <taxon>Elysia</taxon>
    </lineage>
</organism>
<dbReference type="GO" id="GO:1990316">
    <property type="term" value="C:Atg1/ULK1 kinase complex"/>
    <property type="evidence" value="ECO:0007669"/>
    <property type="project" value="TreeGrafter"/>
</dbReference>
<feature type="region of interest" description="Disordered" evidence="4">
    <location>
        <begin position="329"/>
        <end position="368"/>
    </location>
</feature>
<comment type="subcellular location">
    <subcellularLocation>
        <location evidence="1">Preautophagosomal structure</location>
    </subcellularLocation>
</comment>
<keyword evidence="6" id="KW-1185">Reference proteome</keyword>
<gene>
    <name evidence="5" type="ORF">EGW08_017342</name>
</gene>
<comment type="similarity">
    <text evidence="2">Belongs to the ATG13 family. Metazoan subfamily.</text>
</comment>
<proteinExistence type="inferred from homology"/>
<dbReference type="AlphaFoldDB" id="A0A3S1BU24"/>
<comment type="caution">
    <text evidence="5">The sequence shown here is derived from an EMBL/GenBank/DDBJ whole genome shotgun (WGS) entry which is preliminary data.</text>
</comment>
<dbReference type="InterPro" id="IPR040182">
    <property type="entry name" value="ATG13"/>
</dbReference>
<evidence type="ECO:0000313" key="5">
    <source>
        <dbReference type="EMBL" id="RUS74896.1"/>
    </source>
</evidence>
<evidence type="ECO:0000256" key="4">
    <source>
        <dbReference type="SAM" id="MobiDB-lite"/>
    </source>
</evidence>
<keyword evidence="3" id="KW-0072">Autophagy</keyword>
<dbReference type="EMBL" id="RQTK01000789">
    <property type="protein sequence ID" value="RUS74896.1"/>
    <property type="molecule type" value="Genomic_DNA"/>
</dbReference>
<name>A0A3S1BU24_ELYCH</name>
<dbReference type="Proteomes" id="UP000271974">
    <property type="component" value="Unassembled WGS sequence"/>
</dbReference>
<dbReference type="GO" id="GO:0000407">
    <property type="term" value="C:phagophore assembly site"/>
    <property type="evidence" value="ECO:0007669"/>
    <property type="project" value="UniProtKB-SubCell"/>
</dbReference>
<dbReference type="GO" id="GO:0034497">
    <property type="term" value="P:protein localization to phagophore assembly site"/>
    <property type="evidence" value="ECO:0007669"/>
    <property type="project" value="TreeGrafter"/>
</dbReference>
<evidence type="ECO:0000256" key="3">
    <source>
        <dbReference type="ARBA" id="ARBA00023006"/>
    </source>
</evidence>